<dbReference type="InterPro" id="IPR007052">
    <property type="entry name" value="CS_dom"/>
</dbReference>
<dbReference type="InterPro" id="IPR012981">
    <property type="entry name" value="PIH1_N"/>
</dbReference>
<dbReference type="PANTHER" id="PTHR22997">
    <property type="entry name" value="PIH1 DOMAIN-CONTAINING PROTEIN 1"/>
    <property type="match status" value="1"/>
</dbReference>
<evidence type="ECO:0000256" key="2">
    <source>
        <dbReference type="ARBA" id="ARBA00040541"/>
    </source>
</evidence>
<dbReference type="Pfam" id="PF18201">
    <property type="entry name" value="PIH1_CS"/>
    <property type="match status" value="1"/>
</dbReference>
<dbReference type="InterPro" id="IPR008978">
    <property type="entry name" value="HSP20-like_chaperone"/>
</dbReference>
<keyword evidence="5" id="KW-1185">Reference proteome</keyword>
<reference evidence="4 5" key="1">
    <citation type="submission" date="2024-11" db="EMBL/GenBank/DDBJ databases">
        <title>Chromosome-level genome assembly of the freshwater bivalve Anodonta woodiana.</title>
        <authorList>
            <person name="Chen X."/>
        </authorList>
    </citation>
    <scope>NUCLEOTIDE SEQUENCE [LARGE SCALE GENOMIC DNA]</scope>
    <source>
        <strain evidence="4">MN2024</strain>
        <tissue evidence="4">Gills</tissue>
    </source>
</reference>
<protein>
    <recommendedName>
        <fullName evidence="2">PIH1 domain-containing protein 2</fullName>
    </recommendedName>
</protein>
<dbReference type="InterPro" id="IPR041442">
    <property type="entry name" value="PIH1D1/2/3_CS-like"/>
</dbReference>
<accession>A0ABD3XL57</accession>
<dbReference type="Pfam" id="PF08190">
    <property type="entry name" value="PIH1"/>
    <property type="match status" value="1"/>
</dbReference>
<evidence type="ECO:0000313" key="4">
    <source>
        <dbReference type="EMBL" id="KAL3886865.1"/>
    </source>
</evidence>
<dbReference type="EMBL" id="JBJQND010000002">
    <property type="protein sequence ID" value="KAL3886865.1"/>
    <property type="molecule type" value="Genomic_DNA"/>
</dbReference>
<dbReference type="PANTHER" id="PTHR22997:SF6">
    <property type="entry name" value="PIH1 DOMAIN-CONTAINING PROTEIN 2"/>
    <property type="match status" value="1"/>
</dbReference>
<gene>
    <name evidence="4" type="ORF">ACJMK2_026826</name>
</gene>
<evidence type="ECO:0000313" key="5">
    <source>
        <dbReference type="Proteomes" id="UP001634394"/>
    </source>
</evidence>
<dbReference type="Gene3D" id="2.60.40.790">
    <property type="match status" value="1"/>
</dbReference>
<organism evidence="4 5">
    <name type="scientific">Sinanodonta woodiana</name>
    <name type="common">Chinese pond mussel</name>
    <name type="synonym">Anodonta woodiana</name>
    <dbReference type="NCBI Taxonomy" id="1069815"/>
    <lineage>
        <taxon>Eukaryota</taxon>
        <taxon>Metazoa</taxon>
        <taxon>Spiralia</taxon>
        <taxon>Lophotrochozoa</taxon>
        <taxon>Mollusca</taxon>
        <taxon>Bivalvia</taxon>
        <taxon>Autobranchia</taxon>
        <taxon>Heteroconchia</taxon>
        <taxon>Palaeoheterodonta</taxon>
        <taxon>Unionida</taxon>
        <taxon>Unionoidea</taxon>
        <taxon>Unionidae</taxon>
        <taxon>Unioninae</taxon>
        <taxon>Sinanodonta</taxon>
    </lineage>
</organism>
<dbReference type="Proteomes" id="UP001634394">
    <property type="component" value="Unassembled WGS sequence"/>
</dbReference>
<comment type="caution">
    <text evidence="4">The sequence shown here is derived from an EMBL/GenBank/DDBJ whole genome shotgun (WGS) entry which is preliminary data.</text>
</comment>
<dbReference type="PROSITE" id="PS51203">
    <property type="entry name" value="CS"/>
    <property type="match status" value="1"/>
</dbReference>
<name>A0ABD3XL57_SINWO</name>
<dbReference type="AlphaFoldDB" id="A0ABD3XL57"/>
<evidence type="ECO:0000259" key="3">
    <source>
        <dbReference type="PROSITE" id="PS51203"/>
    </source>
</evidence>
<evidence type="ECO:0000256" key="1">
    <source>
        <dbReference type="ARBA" id="ARBA00008511"/>
    </source>
</evidence>
<dbReference type="InterPro" id="IPR050734">
    <property type="entry name" value="PIH1/Kintoun_subfamily"/>
</dbReference>
<feature type="domain" description="CS" evidence="3">
    <location>
        <begin position="259"/>
        <end position="347"/>
    </location>
</feature>
<proteinExistence type="inferred from homology"/>
<comment type="similarity">
    <text evidence="1">Belongs to the PIH1 family.</text>
</comment>
<sequence>MEGFSQKGLVQQAQHVWSMLDEMAISDPQAYKEFIKKHTQDGMKYLAPPEPHMCVQSIMTKHKRKMPIFINYCSWERIPPQESMEDPVKVAGCELEEVEDKEHGKVAVISLAFNPQVLEKYGRHAENELDRKVLIEIGIMWVEQVNKHVKISQNFNLLDPDIPYKGSLQRIHQGFKKSFSTQDKQFEKDLSNLEENFGPLASAKPGTLLNQLANISVSNNESETVTTGTNSKPDIILPMENKKAKSGLIQEVSNKINPLPKPQYQLEQKKGDNSELMTLTILLPGVESVSECELEISQDDLALYVPDMYELHLDLPNVIHDEEATAKFNKKNSTLTVTMMPVKKVIV</sequence>